<protein>
    <submittedName>
        <fullName evidence="2">HEPN domain-containing protein</fullName>
    </submittedName>
</protein>
<evidence type="ECO:0000259" key="1">
    <source>
        <dbReference type="Pfam" id="PF05168"/>
    </source>
</evidence>
<dbReference type="AlphaFoldDB" id="A0A1H0TA30"/>
<gene>
    <name evidence="2" type="ORF">SAMN05216366_12228</name>
</gene>
<evidence type="ECO:0000313" key="2">
    <source>
        <dbReference type="EMBL" id="SDP50849.1"/>
    </source>
</evidence>
<dbReference type="SUPFAM" id="SSF81593">
    <property type="entry name" value="Nucleotidyltransferase substrate binding subunit/domain"/>
    <property type="match status" value="1"/>
</dbReference>
<evidence type="ECO:0000313" key="3">
    <source>
        <dbReference type="Proteomes" id="UP000182412"/>
    </source>
</evidence>
<dbReference type="RefSeq" id="WP_074572780.1">
    <property type="nucleotide sequence ID" value="NZ_FNJQ01000022.1"/>
</dbReference>
<dbReference type="InterPro" id="IPR007842">
    <property type="entry name" value="HEPN_dom"/>
</dbReference>
<organism evidence="2 3">
    <name type="scientific">Selenomonas ruminantium</name>
    <dbReference type="NCBI Taxonomy" id="971"/>
    <lineage>
        <taxon>Bacteria</taxon>
        <taxon>Bacillati</taxon>
        <taxon>Bacillota</taxon>
        <taxon>Negativicutes</taxon>
        <taxon>Selenomonadales</taxon>
        <taxon>Selenomonadaceae</taxon>
        <taxon>Selenomonas</taxon>
    </lineage>
</organism>
<dbReference type="Gene3D" id="1.20.120.330">
    <property type="entry name" value="Nucleotidyltransferases domain 2"/>
    <property type="match status" value="1"/>
</dbReference>
<dbReference type="Pfam" id="PF05168">
    <property type="entry name" value="HEPN"/>
    <property type="match status" value="1"/>
</dbReference>
<feature type="domain" description="HEPN" evidence="1">
    <location>
        <begin position="9"/>
        <end position="58"/>
    </location>
</feature>
<reference evidence="2 3" key="1">
    <citation type="submission" date="2016-10" db="EMBL/GenBank/DDBJ databases">
        <authorList>
            <person name="de Groot N.N."/>
        </authorList>
    </citation>
    <scope>NUCLEOTIDE SEQUENCE [LARGE SCALE GENOMIC DNA]</scope>
    <source>
        <strain evidence="2 3">S137</strain>
    </source>
</reference>
<proteinExistence type="predicted"/>
<dbReference type="Proteomes" id="UP000182412">
    <property type="component" value="Unassembled WGS sequence"/>
</dbReference>
<dbReference type="EMBL" id="FNJQ01000022">
    <property type="protein sequence ID" value="SDP50849.1"/>
    <property type="molecule type" value="Genomic_DNA"/>
</dbReference>
<name>A0A1H0TA30_SELRU</name>
<sequence length="74" mass="8598">MPHENMDDAKVWLRYAEDDLGVAKHLFNTYYPKPLSIICYHCQQAAEKAVKSLIVLYGSQGGMLKKQLKWLMRL</sequence>
<accession>A0A1H0TA30</accession>